<keyword evidence="6" id="KW-0675">Receptor</keyword>
<evidence type="ECO:0000256" key="7">
    <source>
        <dbReference type="ARBA" id="ARBA00023180"/>
    </source>
</evidence>
<evidence type="ECO:0000256" key="5">
    <source>
        <dbReference type="ARBA" id="ARBA00023136"/>
    </source>
</evidence>
<gene>
    <name evidence="12" type="primary">LOC115627656</name>
</gene>
<dbReference type="CTD" id="31690"/>
<comment type="subcellular location">
    <subcellularLocation>
        <location evidence="1">Cell membrane</location>
        <topology evidence="1">Multi-pass membrane protein</topology>
    </subcellularLocation>
</comment>
<dbReference type="AlphaFoldDB" id="A0A6J2TWJ2"/>
<evidence type="ECO:0000256" key="3">
    <source>
        <dbReference type="ARBA" id="ARBA00022692"/>
    </source>
</evidence>
<dbReference type="GeneID" id="115627656"/>
<evidence type="ECO:0000256" key="1">
    <source>
        <dbReference type="ARBA" id="ARBA00004651"/>
    </source>
</evidence>
<organism evidence="11 12">
    <name type="scientific">Drosophila lebanonensis</name>
    <name type="common">Fruit fly</name>
    <name type="synonym">Scaptodrosophila lebanonensis</name>
    <dbReference type="NCBI Taxonomy" id="7225"/>
    <lineage>
        <taxon>Eukaryota</taxon>
        <taxon>Metazoa</taxon>
        <taxon>Ecdysozoa</taxon>
        <taxon>Arthropoda</taxon>
        <taxon>Hexapoda</taxon>
        <taxon>Insecta</taxon>
        <taxon>Pterygota</taxon>
        <taxon>Neoptera</taxon>
        <taxon>Endopterygota</taxon>
        <taxon>Diptera</taxon>
        <taxon>Brachycera</taxon>
        <taxon>Muscomorpha</taxon>
        <taxon>Ephydroidea</taxon>
        <taxon>Drosophilidae</taxon>
        <taxon>Scaptodrosophila</taxon>
    </lineage>
</organism>
<protein>
    <submittedName>
        <fullName evidence="12">Uncharacterized protein LOC115627656</fullName>
    </submittedName>
</protein>
<evidence type="ECO:0000313" key="11">
    <source>
        <dbReference type="Proteomes" id="UP000504634"/>
    </source>
</evidence>
<keyword evidence="4 8" id="KW-1133">Transmembrane helix</keyword>
<dbReference type="Proteomes" id="UP000504634">
    <property type="component" value="Unplaced"/>
</dbReference>
<evidence type="ECO:0000256" key="2">
    <source>
        <dbReference type="ARBA" id="ARBA00022475"/>
    </source>
</evidence>
<evidence type="ECO:0000256" key="8">
    <source>
        <dbReference type="SAM" id="Phobius"/>
    </source>
</evidence>
<feature type="chain" id="PRO_5026794975" evidence="9">
    <location>
        <begin position="19"/>
        <end position="656"/>
    </location>
</feature>
<evidence type="ECO:0000256" key="6">
    <source>
        <dbReference type="ARBA" id="ARBA00023170"/>
    </source>
</evidence>
<feature type="transmembrane region" description="Helical" evidence="8">
    <location>
        <begin position="345"/>
        <end position="366"/>
    </location>
</feature>
<keyword evidence="9" id="KW-0732">Signal</keyword>
<feature type="signal peptide" evidence="9">
    <location>
        <begin position="1"/>
        <end position="18"/>
    </location>
</feature>
<evidence type="ECO:0000313" key="12">
    <source>
        <dbReference type="RefSeq" id="XP_030379257.1"/>
    </source>
</evidence>
<dbReference type="PANTHER" id="PTHR42643:SF37">
    <property type="entry name" value="IONOTROPIC RECEPTOR 11A-RELATED"/>
    <property type="match status" value="1"/>
</dbReference>
<evidence type="ECO:0000259" key="10">
    <source>
        <dbReference type="Pfam" id="PF24061"/>
    </source>
</evidence>
<keyword evidence="11" id="KW-1185">Reference proteome</keyword>
<keyword evidence="7" id="KW-0325">Glycoprotein</keyword>
<evidence type="ECO:0000256" key="9">
    <source>
        <dbReference type="SAM" id="SignalP"/>
    </source>
</evidence>
<dbReference type="GO" id="GO:0005886">
    <property type="term" value="C:plasma membrane"/>
    <property type="evidence" value="ECO:0007669"/>
    <property type="project" value="UniProtKB-SubCell"/>
</dbReference>
<feature type="transmembrane region" description="Helical" evidence="8">
    <location>
        <begin position="402"/>
        <end position="422"/>
    </location>
</feature>
<keyword evidence="2" id="KW-1003">Cell membrane</keyword>
<feature type="domain" description="Putative ionotropic receptor ligand binding" evidence="10">
    <location>
        <begin position="28"/>
        <end position="212"/>
    </location>
</feature>
<dbReference type="OrthoDB" id="7739311at2759"/>
<evidence type="ECO:0000256" key="4">
    <source>
        <dbReference type="ARBA" id="ARBA00022989"/>
    </source>
</evidence>
<dbReference type="RefSeq" id="XP_030379257.1">
    <property type="nucleotide sequence ID" value="XM_030523397.1"/>
</dbReference>
<sequence>MGTKVVCILWLLCPLVQASVIDARKGTQERMDLVSKALLLVLKQAVPSRSTTLYVHVHVSSNTSLGPLQDLLTHILSALPAQPRHLTYQKRLKFRPHVHVLLLLVEDLPALFRAYAGHGATGNLSHTLIFILRPMDVHHGDVQAALQLLWQLSVVNVAVVLGSSDQELLMATYFPFDLEHGCQVIRAKVINRFDATRGSWKNRIFYPRKLFNLHGCSLICATWPDMPYLVRETDGSFVGIEGELLQFLAQNLNFSLGVYWMDKAQVLATFNESGWIFEKIFNGLADYSLGGFHHKPANLEAAAADAVPYSQSTYYFMSHIMLVTNLPGAYSAYEKLAFPFRPMLWWCIVLVLMLGCFIVLLVHLSARTRHFLLGPHNQTPFYNLFVIAAGASLPVRPLPRRNFARFLLILWLLATFILRSAYQSGMYQLLRDNQLRNPPRTIAAVLAQQYTIQLTPENTRFLSSLPELPPQQLHNLTGSELQSFSGLAASSGTEKRLAIITPYEYFGYFRKLNSLSRRLHVVPERIFTQQLSFYVRRRSHLVGMFDNQIRRAHEHGFMQHWTDKYVSAVDEPDDSVTHMVAKAYHDNLHDDAFSSNITTSSSIPTTHNVLAFRELEAIFWLLLWAHLCSALIFGLELLRNAREHHKIFTCTTKMLP</sequence>
<keyword evidence="5 8" id="KW-0472">Membrane</keyword>
<dbReference type="InterPro" id="IPR052192">
    <property type="entry name" value="Insect_Ionotropic_Sensory_Rcpt"/>
</dbReference>
<feature type="transmembrane region" description="Helical" evidence="8">
    <location>
        <begin position="617"/>
        <end position="638"/>
    </location>
</feature>
<dbReference type="SUPFAM" id="SSF53850">
    <property type="entry name" value="Periplasmic binding protein-like II"/>
    <property type="match status" value="1"/>
</dbReference>
<name>A0A6J2TWJ2_DROLE</name>
<accession>A0A6J2TWJ2</accession>
<dbReference type="Gene3D" id="1.10.287.70">
    <property type="match status" value="1"/>
</dbReference>
<dbReference type="InterPro" id="IPR056198">
    <property type="entry name" value="LBD_receptor"/>
</dbReference>
<keyword evidence="3 8" id="KW-0812">Transmembrane</keyword>
<proteinExistence type="predicted"/>
<reference evidence="12" key="1">
    <citation type="submission" date="2025-08" db="UniProtKB">
        <authorList>
            <consortium name="RefSeq"/>
        </authorList>
    </citation>
    <scope>IDENTIFICATION</scope>
    <source>
        <strain evidence="12">11010-0011.00</strain>
        <tissue evidence="12">Whole body</tissue>
    </source>
</reference>
<dbReference type="Pfam" id="PF24061">
    <property type="entry name" value="LBD_receptor"/>
    <property type="match status" value="1"/>
</dbReference>
<dbReference type="PANTHER" id="PTHR42643">
    <property type="entry name" value="IONOTROPIC RECEPTOR 20A-RELATED"/>
    <property type="match status" value="1"/>
</dbReference>